<dbReference type="SUPFAM" id="SSF46785">
    <property type="entry name" value="Winged helix' DNA-binding domain"/>
    <property type="match status" value="1"/>
</dbReference>
<dbReference type="InterPro" id="IPR000600">
    <property type="entry name" value="ROK"/>
</dbReference>
<dbReference type="InterPro" id="IPR036388">
    <property type="entry name" value="WH-like_DNA-bd_sf"/>
</dbReference>
<evidence type="ECO:0000313" key="3">
    <source>
        <dbReference type="Proteomes" id="UP000443843"/>
    </source>
</evidence>
<comment type="caution">
    <text evidence="2">The sequence shown here is derived from an EMBL/GenBank/DDBJ whole genome shotgun (WGS) entry which is preliminary data.</text>
</comment>
<comment type="similarity">
    <text evidence="1">Belongs to the ROK (NagC/XylR) family.</text>
</comment>
<dbReference type="EMBL" id="WNXQ01000010">
    <property type="protein sequence ID" value="MWB79407.1"/>
    <property type="molecule type" value="Genomic_DNA"/>
</dbReference>
<reference evidence="2 3" key="1">
    <citation type="submission" date="2019-11" db="EMBL/GenBank/DDBJ databases">
        <title>Pseudooceanicola pacifica sp. nov., isolated from deep-sea sediment of the Pacific Ocean.</title>
        <authorList>
            <person name="Lyu L."/>
        </authorList>
    </citation>
    <scope>NUCLEOTIDE SEQUENCE [LARGE SCALE GENOMIC DNA]</scope>
    <source>
        <strain evidence="2 3">216_PA32_1</strain>
    </source>
</reference>
<dbReference type="SUPFAM" id="SSF53067">
    <property type="entry name" value="Actin-like ATPase domain"/>
    <property type="match status" value="1"/>
</dbReference>
<dbReference type="Pfam" id="PF13412">
    <property type="entry name" value="HTH_24"/>
    <property type="match status" value="1"/>
</dbReference>
<name>A0A844W6A5_9RHOB</name>
<dbReference type="CDD" id="cd23763">
    <property type="entry name" value="ASKHA_ATPase_ROK"/>
    <property type="match status" value="1"/>
</dbReference>
<accession>A0A844W6A5</accession>
<dbReference type="PANTHER" id="PTHR18964">
    <property type="entry name" value="ROK (REPRESSOR, ORF, KINASE) FAMILY"/>
    <property type="match status" value="1"/>
</dbReference>
<keyword evidence="3" id="KW-1185">Reference proteome</keyword>
<sequence>MQHAMLGANHTGMRARNERLVLSLIRRNGALPKSEIARMTGLSAQTVSVIMRALEEDGLLLKCDPVRGRVGQPSVPMDLAPDGAFFLGLKVGRRRTEMALVDFTGAARGHKVTRHDYPTPDATVEFAIRAAGDLVPALGDELAGRVAGMGIGLPYQMWEWAPALHVSRDAMADWRQRDIQAELAEALPWPVLLENDASAACNAELVLGKGDLPENFLYAFIGFYIGGGLVLNGCLHPGPTGNAGALASMPVPDGQGGARQLMRVASLSVLEERLGGEGGHLWEGLENWNIPPDVLETWIGEAAQGLAHAAASASALCDVDALVIDGWLPAGLRDRLAQEVGRAMEGIDMSGIRRPEVRIGTVGPLARSLGAASLPLAERFMLDNGQYY</sequence>
<proteinExistence type="inferred from homology"/>
<evidence type="ECO:0000256" key="1">
    <source>
        <dbReference type="ARBA" id="ARBA00006479"/>
    </source>
</evidence>
<dbReference type="PANTHER" id="PTHR18964:SF149">
    <property type="entry name" value="BIFUNCTIONAL UDP-N-ACETYLGLUCOSAMINE 2-EPIMERASE_N-ACETYLMANNOSAMINE KINASE"/>
    <property type="match status" value="1"/>
</dbReference>
<dbReference type="Gene3D" id="3.30.420.40">
    <property type="match status" value="2"/>
</dbReference>
<dbReference type="AlphaFoldDB" id="A0A844W6A5"/>
<gene>
    <name evidence="2" type="ORF">GLS40_15315</name>
</gene>
<dbReference type="Gene3D" id="1.10.10.10">
    <property type="entry name" value="Winged helix-like DNA-binding domain superfamily/Winged helix DNA-binding domain"/>
    <property type="match status" value="1"/>
</dbReference>
<dbReference type="InterPro" id="IPR036390">
    <property type="entry name" value="WH_DNA-bd_sf"/>
</dbReference>
<evidence type="ECO:0000313" key="2">
    <source>
        <dbReference type="EMBL" id="MWB79407.1"/>
    </source>
</evidence>
<dbReference type="InterPro" id="IPR043129">
    <property type="entry name" value="ATPase_NBD"/>
</dbReference>
<dbReference type="Pfam" id="PF00480">
    <property type="entry name" value="ROK"/>
    <property type="match status" value="1"/>
</dbReference>
<protein>
    <submittedName>
        <fullName evidence="2">ROK family protein</fullName>
    </submittedName>
</protein>
<dbReference type="Proteomes" id="UP000443843">
    <property type="component" value="Unassembled WGS sequence"/>
</dbReference>
<organism evidence="2 3">
    <name type="scientific">Pseudooceanicola pacificus</name>
    <dbReference type="NCBI Taxonomy" id="2676438"/>
    <lineage>
        <taxon>Bacteria</taxon>
        <taxon>Pseudomonadati</taxon>
        <taxon>Pseudomonadota</taxon>
        <taxon>Alphaproteobacteria</taxon>
        <taxon>Rhodobacterales</taxon>
        <taxon>Paracoccaceae</taxon>
        <taxon>Pseudooceanicola</taxon>
    </lineage>
</organism>